<feature type="region of interest" description="Disordered" evidence="3">
    <location>
        <begin position="659"/>
        <end position="686"/>
    </location>
</feature>
<feature type="coiled-coil region" evidence="2">
    <location>
        <begin position="730"/>
        <end position="757"/>
    </location>
</feature>
<dbReference type="Pfam" id="PF25023">
    <property type="entry name" value="TEN_YD-shell"/>
    <property type="match status" value="1"/>
</dbReference>
<evidence type="ECO:0000313" key="7">
    <source>
        <dbReference type="Proteomes" id="UP000297258"/>
    </source>
</evidence>
<accession>A0A4Y9SXW3</accession>
<evidence type="ECO:0000256" key="1">
    <source>
        <dbReference type="ARBA" id="ARBA00022737"/>
    </source>
</evidence>
<evidence type="ECO:0000256" key="2">
    <source>
        <dbReference type="SAM" id="Coils"/>
    </source>
</evidence>
<dbReference type="InterPro" id="IPR022385">
    <property type="entry name" value="Rhs_assc_core"/>
</dbReference>
<dbReference type="InterPro" id="IPR050708">
    <property type="entry name" value="T6SS_VgrG/RHS"/>
</dbReference>
<dbReference type="NCBIfam" id="TIGR01643">
    <property type="entry name" value="YD_repeat_2x"/>
    <property type="match status" value="4"/>
</dbReference>
<feature type="chain" id="PRO_5021405927" evidence="4">
    <location>
        <begin position="35"/>
        <end position="804"/>
    </location>
</feature>
<name>A0A4Y9SXW3_9BURK</name>
<feature type="domain" description="Teneurin-like YD-shell" evidence="5">
    <location>
        <begin position="339"/>
        <end position="619"/>
    </location>
</feature>
<dbReference type="RefSeq" id="WP_135190901.1">
    <property type="nucleotide sequence ID" value="NZ_SPUM01000113.1"/>
</dbReference>
<protein>
    <submittedName>
        <fullName evidence="6">RHS repeat protein</fullName>
    </submittedName>
</protein>
<evidence type="ECO:0000313" key="6">
    <source>
        <dbReference type="EMBL" id="TFW30199.1"/>
    </source>
</evidence>
<dbReference type="OrthoDB" id="8552614at2"/>
<dbReference type="InterPro" id="IPR056823">
    <property type="entry name" value="TEN-like_YD-shell"/>
</dbReference>
<keyword evidence="1" id="KW-0677">Repeat</keyword>
<evidence type="ECO:0000259" key="5">
    <source>
        <dbReference type="Pfam" id="PF25023"/>
    </source>
</evidence>
<dbReference type="AlphaFoldDB" id="A0A4Y9SXW3"/>
<dbReference type="Pfam" id="PF05593">
    <property type="entry name" value="RHS_repeat"/>
    <property type="match status" value="4"/>
</dbReference>
<keyword evidence="2" id="KW-0175">Coiled coil</keyword>
<evidence type="ECO:0000256" key="4">
    <source>
        <dbReference type="SAM" id="SignalP"/>
    </source>
</evidence>
<gene>
    <name evidence="6" type="ORF">E4O92_17280</name>
</gene>
<evidence type="ECO:0000256" key="3">
    <source>
        <dbReference type="SAM" id="MobiDB-lite"/>
    </source>
</evidence>
<dbReference type="Proteomes" id="UP000297258">
    <property type="component" value="Unassembled WGS sequence"/>
</dbReference>
<keyword evidence="4" id="KW-0732">Signal</keyword>
<dbReference type="PANTHER" id="PTHR32305">
    <property type="match status" value="1"/>
</dbReference>
<dbReference type="PANTHER" id="PTHR32305:SF15">
    <property type="entry name" value="PROTEIN RHSA-RELATED"/>
    <property type="match status" value="1"/>
</dbReference>
<dbReference type="InterPro" id="IPR006530">
    <property type="entry name" value="YD"/>
</dbReference>
<reference evidence="6 7" key="1">
    <citation type="submission" date="2019-03" db="EMBL/GenBank/DDBJ databases">
        <title>Draft genome of Massilia hortus sp. nov., a novel bacterial species of the Oxalobacteraceae family.</title>
        <authorList>
            <person name="Peta V."/>
            <person name="Raths R."/>
            <person name="Bucking H."/>
        </authorList>
    </citation>
    <scope>NUCLEOTIDE SEQUENCE [LARGE SCALE GENOMIC DNA]</scope>
    <source>
        <strain evidence="6 7">ONC3</strain>
    </source>
</reference>
<dbReference type="EMBL" id="SPUM01000113">
    <property type="protein sequence ID" value="TFW30199.1"/>
    <property type="molecule type" value="Genomic_DNA"/>
</dbReference>
<proteinExistence type="predicted"/>
<sequence length="804" mass="86600">MSARNLFLQHPFWAQRQGALAMLAFALSGASALAQDVQTTTTTYQYDLVGNVTQSTDPLGRKTDFQYDSLYRTTLVTQPAPVAGAARPTIRTAYNWRDDVTTVTDPRSLVTRYTVDGLGNQTALASPDTGTRNHVQDVAGNIISSTDARGRTTTFSYDALNRLTRIGYASGTPSVFEYDGQSGATNSIGKLTRITDESGQTTFAYDAWGRLLGKTQTVTSVVPNVNLGVSYAYGTEGAALGKIASVTYPSGNRINYIYDAGGRVSSLTLNPAGSDGAPRTDTSIVLMSEIGYAPFGPVQGWKWGNHVDDVHPNVYTRSFDLDGRISGYPLGSLTNGGVQRTVNYDSASRITSITHTGNGTGGLDPSLYDQAYSYDDLDRLTGYLGYATSQGYSYDASGNRTQLRIGTTAYNNSISASSNRLSSTTGPTPAKTNSFDLAGNLTGDGTFVYTFGDNGRLTQSAPKATPLLSTSYRYNAFGQRVAKASVADGGEATLYAYDEQGQLLGEYSADAKPIEETVYLDSIPVAVLKTGSQTDVYNVYADHLGAPRVITAASDDTIAWRWDAVDPFGLQAPYENPTGRGIFTYNQRFPGQVFDRETNTHYNYFRDYDPQTGRYVESDPLGLIGGVNTYAYVGANPLSAIDPLGLQVAIPLAPPIAAPGQSVPGQPRRDPYSPLPPSPGPSISDLFKPSPYLPTWDFPDWVYAAVGKPKANSTSATLTQSCSPNNNGPCDEIRKKIRDLEQKLASKERQMSENRYDLFNRAYDTNPGGDLAGKGTWVGHLAQIEGLRVGLERARAQARAMGCL</sequence>
<keyword evidence="7" id="KW-1185">Reference proteome</keyword>
<dbReference type="InterPro" id="IPR031325">
    <property type="entry name" value="RHS_repeat"/>
</dbReference>
<feature type="signal peptide" evidence="4">
    <location>
        <begin position="1"/>
        <end position="34"/>
    </location>
</feature>
<dbReference type="NCBIfam" id="TIGR03696">
    <property type="entry name" value="Rhs_assc_core"/>
    <property type="match status" value="1"/>
</dbReference>
<organism evidence="6 7">
    <name type="scientific">Massilia horti</name>
    <dbReference type="NCBI Taxonomy" id="2562153"/>
    <lineage>
        <taxon>Bacteria</taxon>
        <taxon>Pseudomonadati</taxon>
        <taxon>Pseudomonadota</taxon>
        <taxon>Betaproteobacteria</taxon>
        <taxon>Burkholderiales</taxon>
        <taxon>Oxalobacteraceae</taxon>
        <taxon>Telluria group</taxon>
        <taxon>Massilia</taxon>
    </lineage>
</organism>
<dbReference type="Gene3D" id="2.180.10.10">
    <property type="entry name" value="RHS repeat-associated core"/>
    <property type="match status" value="1"/>
</dbReference>
<comment type="caution">
    <text evidence="6">The sequence shown here is derived from an EMBL/GenBank/DDBJ whole genome shotgun (WGS) entry which is preliminary data.</text>
</comment>